<dbReference type="Gene3D" id="2.10.50.30">
    <property type="entry name" value="GPCR, family 3, nine cysteines domain"/>
    <property type="match status" value="1"/>
</dbReference>
<feature type="transmembrane region" description="Helical" evidence="11">
    <location>
        <begin position="710"/>
        <end position="736"/>
    </location>
</feature>
<keyword evidence="10" id="KW-0175">Coiled coil</keyword>
<feature type="coiled-coil region" evidence="10">
    <location>
        <begin position="897"/>
        <end position="931"/>
    </location>
</feature>
<dbReference type="PRINTS" id="PR00248">
    <property type="entry name" value="GPCRMGR"/>
</dbReference>
<dbReference type="InterPro" id="IPR000337">
    <property type="entry name" value="GPCR_3"/>
</dbReference>
<evidence type="ECO:0000256" key="5">
    <source>
        <dbReference type="ARBA" id="ARBA00023040"/>
    </source>
</evidence>
<dbReference type="RefSeq" id="XP_002740314.1">
    <property type="nucleotide sequence ID" value="XM_002740268.2"/>
</dbReference>
<evidence type="ECO:0000256" key="1">
    <source>
        <dbReference type="ARBA" id="ARBA00004651"/>
    </source>
</evidence>
<dbReference type="Proteomes" id="UP000694865">
    <property type="component" value="Unplaced"/>
</dbReference>
<sequence length="952" mass="105743">MFCFSKIIRGCGVCVCSIAILCCFGAVAVNVANTSSDYTLASSHLSQNSLSTAVDSPINYDSSIADTFFIGTSVNLGGLFAVHLPDEDANGKTTCGILNEKSGLWIEGMLYAIDNVNKRDDMLPGVIIHGVIKDDCSDPNHALEQALSFLDDEEDTCCKDCKVPVPMIGVVGTGSSVTSTAVADLLGLFQVPQISYSATSEMLSDKKRFPFFLRTVASDINQAQVMADLAVYFDWNYVAIIHTKDDYGTPAAETLTAELKNLNVCIASLHEITRHSTDREIRHIISDLKDQTQVKVIFTFCLKHDISRILKEAVKQDMTGRTWVASDAWSNSDQVMRGKESVVKGMLGIVPKAGSDDQFISYLAQLKPDNNARNFWYRDTLQAGFKCSYMPSGPNIRKCHGNETFAEMVQGKMEAGWTAFVIDAVYAFAYGLHGYLECNYGNGEGKCNISKLSEHNSSAFLDDIKNVSFNGISTGGKKFYFQNDEPLANYAIYNLQVFGERSNFSEVGSWSPSSGLTLKEANIRWSTGSFPPMSRCSQDCYPGNYKVIKSPSCCWTCEPCEDNSVSSVVNSLSCDVCHDWEKSNPNQTQCIDLPLEYPSMSHPIIIVLNIITTIGLLATAIVFYIFVKHRMTPIVKATSVELSYCLLICIALCYANTFLILQKPSDGTCSAVVVMVGISFAAYVGTLLTKTNRIARIFNRKLSAGSPSFLAIKYQMLMIGGIVGLQTIIQVLWVWIEPGHMIFVRRDDYVQLECKYGSYAGPTITVGYVTILAMSCSYLAFRIRKLPGQFNDSKSIFFTMLTTCLIWCTFFPAYFASGNKWRLIVCSLAMIFNATVALSCVFIPKLWIILFRPERNRRESTLNLKEANKIHMNTPRNSITQNIISSSSCHADEDNSFDRILDDEETFQKRLEELQEELANAESEKTVTLSRVEELKIILEELEKACDTIHVL</sequence>
<proteinExistence type="predicted"/>
<feature type="transmembrane region" description="Helical" evidence="11">
    <location>
        <begin position="821"/>
        <end position="848"/>
    </location>
</feature>
<feature type="transmembrane region" description="Helical" evidence="11">
    <location>
        <begin position="756"/>
        <end position="783"/>
    </location>
</feature>
<dbReference type="CDD" id="cd13953">
    <property type="entry name" value="7tm_classC_mGluR-like"/>
    <property type="match status" value="1"/>
</dbReference>
<dbReference type="Gene3D" id="3.40.50.2300">
    <property type="match status" value="2"/>
</dbReference>
<reference evidence="14" key="1">
    <citation type="submission" date="2025-08" db="UniProtKB">
        <authorList>
            <consortium name="RefSeq"/>
        </authorList>
    </citation>
    <scope>IDENTIFICATION</scope>
    <source>
        <tissue evidence="14">Testes</tissue>
    </source>
</reference>
<dbReference type="PANTHER" id="PTHR24060">
    <property type="entry name" value="METABOTROPIC GLUTAMATE RECEPTOR"/>
    <property type="match status" value="1"/>
</dbReference>
<protein>
    <submittedName>
        <fullName evidence="14">Metabotropic glutamate receptor 4-like</fullName>
    </submittedName>
</protein>
<dbReference type="InterPro" id="IPR050726">
    <property type="entry name" value="mGluR"/>
</dbReference>
<keyword evidence="2" id="KW-1003">Cell membrane</keyword>
<dbReference type="InterPro" id="IPR001828">
    <property type="entry name" value="ANF_lig-bd_rcpt"/>
</dbReference>
<dbReference type="InterPro" id="IPR038550">
    <property type="entry name" value="GPCR_3_9-Cys_sf"/>
</dbReference>
<evidence type="ECO:0000256" key="11">
    <source>
        <dbReference type="SAM" id="Phobius"/>
    </source>
</evidence>
<dbReference type="Pfam" id="PF01094">
    <property type="entry name" value="ANF_receptor"/>
    <property type="match status" value="1"/>
</dbReference>
<feature type="transmembrane region" description="Helical" evidence="11">
    <location>
        <begin position="639"/>
        <end position="659"/>
    </location>
</feature>
<keyword evidence="6 11" id="KW-0472">Membrane</keyword>
<keyword evidence="8" id="KW-0325">Glycoprotein</keyword>
<dbReference type="Pfam" id="PF00003">
    <property type="entry name" value="7tm_3"/>
    <property type="match status" value="1"/>
</dbReference>
<feature type="transmembrane region" description="Helical" evidence="11">
    <location>
        <begin position="604"/>
        <end position="627"/>
    </location>
</feature>
<keyword evidence="7" id="KW-0675">Receptor</keyword>
<evidence type="ECO:0000256" key="6">
    <source>
        <dbReference type="ARBA" id="ARBA00023136"/>
    </source>
</evidence>
<keyword evidence="9" id="KW-0807">Transducer</keyword>
<evidence type="ECO:0000256" key="10">
    <source>
        <dbReference type="SAM" id="Coils"/>
    </source>
</evidence>
<evidence type="ECO:0000256" key="7">
    <source>
        <dbReference type="ARBA" id="ARBA00023170"/>
    </source>
</evidence>
<evidence type="ECO:0000256" key="3">
    <source>
        <dbReference type="ARBA" id="ARBA00022692"/>
    </source>
</evidence>
<keyword evidence="4 11" id="KW-1133">Transmembrane helix</keyword>
<keyword evidence="13" id="KW-1185">Reference proteome</keyword>
<evidence type="ECO:0000313" key="13">
    <source>
        <dbReference type="Proteomes" id="UP000694865"/>
    </source>
</evidence>
<dbReference type="SUPFAM" id="SSF53822">
    <property type="entry name" value="Periplasmic binding protein-like I"/>
    <property type="match status" value="1"/>
</dbReference>
<feature type="transmembrane region" description="Helical" evidence="11">
    <location>
        <begin position="795"/>
        <end position="815"/>
    </location>
</feature>
<evidence type="ECO:0000256" key="9">
    <source>
        <dbReference type="ARBA" id="ARBA00023224"/>
    </source>
</evidence>
<feature type="domain" description="G-protein coupled receptors family 3 profile" evidence="12">
    <location>
        <begin position="604"/>
        <end position="865"/>
    </location>
</feature>
<keyword evidence="3 11" id="KW-0812">Transmembrane</keyword>
<evidence type="ECO:0000313" key="14">
    <source>
        <dbReference type="RefSeq" id="XP_002740314.1"/>
    </source>
</evidence>
<organism evidence="13 14">
    <name type="scientific">Saccoglossus kowalevskii</name>
    <name type="common">Acorn worm</name>
    <dbReference type="NCBI Taxonomy" id="10224"/>
    <lineage>
        <taxon>Eukaryota</taxon>
        <taxon>Metazoa</taxon>
        <taxon>Hemichordata</taxon>
        <taxon>Enteropneusta</taxon>
        <taxon>Harrimaniidae</taxon>
        <taxon>Saccoglossus</taxon>
    </lineage>
</organism>
<comment type="subcellular location">
    <subcellularLocation>
        <location evidence="1">Cell membrane</location>
        <topology evidence="1">Multi-pass membrane protein</topology>
    </subcellularLocation>
</comment>
<name>A0ABM0GYN8_SACKO</name>
<dbReference type="InterPro" id="IPR017978">
    <property type="entry name" value="GPCR_3_C"/>
</dbReference>
<dbReference type="InterPro" id="IPR000068">
    <property type="entry name" value="GPCR_3_Ca_sens_rcpt-rel"/>
</dbReference>
<feature type="transmembrane region" description="Helical" evidence="11">
    <location>
        <begin position="671"/>
        <end position="689"/>
    </location>
</feature>
<evidence type="ECO:0000256" key="2">
    <source>
        <dbReference type="ARBA" id="ARBA00022475"/>
    </source>
</evidence>
<dbReference type="PRINTS" id="PR00592">
    <property type="entry name" value="CASENSINGR"/>
</dbReference>
<dbReference type="GeneID" id="100370737"/>
<dbReference type="InterPro" id="IPR028082">
    <property type="entry name" value="Peripla_BP_I"/>
</dbReference>
<accession>A0ABM0GYN8</accession>
<evidence type="ECO:0000256" key="4">
    <source>
        <dbReference type="ARBA" id="ARBA00022989"/>
    </source>
</evidence>
<gene>
    <name evidence="14" type="primary">LOC100370737</name>
</gene>
<evidence type="ECO:0000256" key="8">
    <source>
        <dbReference type="ARBA" id="ARBA00023180"/>
    </source>
</evidence>
<evidence type="ECO:0000259" key="12">
    <source>
        <dbReference type="PROSITE" id="PS50259"/>
    </source>
</evidence>
<keyword evidence="5" id="KW-0297">G-protein coupled receptor</keyword>
<dbReference type="PROSITE" id="PS50259">
    <property type="entry name" value="G_PROTEIN_RECEP_F3_4"/>
    <property type="match status" value="1"/>
</dbReference>